<organism evidence="1">
    <name type="scientific">Bodo saltans virus</name>
    <dbReference type="NCBI Taxonomy" id="2024608"/>
    <lineage>
        <taxon>Viruses</taxon>
        <taxon>Varidnaviria</taxon>
        <taxon>Bamfordvirae</taxon>
        <taxon>Nucleocytoviricota</taxon>
        <taxon>Megaviricetes</taxon>
        <taxon>Imitervirales</taxon>
        <taxon>Mimiviridae</taxon>
        <taxon>Klosneuvirinae</taxon>
        <taxon>Theiavirus</taxon>
        <taxon>Theiavirus salishense</taxon>
    </lineage>
</organism>
<accession>A0A2H4UUW0</accession>
<sequence length="124" mass="15121">MDDEQLFNKNKIIIMSLIREMYSYNKNFLKYSKKDIIYSYHSLRHNVIYELRNGNTLENIKCKLSIMKLWTREKLPITLNELDYYYMTKRSDDLKRKKMISEINEKEFGIDSSWLELDDSELDD</sequence>
<proteinExistence type="predicted"/>
<evidence type="ECO:0000313" key="2">
    <source>
        <dbReference type="Proteomes" id="UP000240325"/>
    </source>
</evidence>
<keyword evidence="2" id="KW-1185">Reference proteome</keyword>
<reference evidence="1" key="1">
    <citation type="journal article" date="2017" name="Elife">
        <title>The kinetoplastid-infecting Bodo saltans virus (BsV), a window into the most abundant giant viruses in the sea.</title>
        <authorList>
            <person name="Deeg C.M."/>
            <person name="Chow C.-E.T."/>
            <person name="Suttle C.A."/>
        </authorList>
    </citation>
    <scope>NUCLEOTIDE SEQUENCE</scope>
    <source>
        <strain evidence="1">NG1</strain>
    </source>
</reference>
<protein>
    <submittedName>
        <fullName evidence="1">Uncharacterized protein</fullName>
    </submittedName>
</protein>
<gene>
    <name evidence="1" type="ORF">BMW23_0666</name>
</gene>
<evidence type="ECO:0000313" key="1">
    <source>
        <dbReference type="EMBL" id="ATZ80712.1"/>
    </source>
</evidence>
<dbReference type="EMBL" id="MF782455">
    <property type="protein sequence ID" value="ATZ80712.1"/>
    <property type="molecule type" value="Genomic_DNA"/>
</dbReference>
<dbReference type="Proteomes" id="UP000240325">
    <property type="component" value="Segment"/>
</dbReference>
<name>A0A2H4UUW0_9VIRU</name>